<evidence type="ECO:0000313" key="1">
    <source>
        <dbReference type="EMBL" id="CDS90559.1"/>
    </source>
</evidence>
<protein>
    <submittedName>
        <fullName evidence="1">Uncharacterized protein</fullName>
    </submittedName>
</protein>
<organism evidence="1">
    <name type="scientific">Clostridioides difficile</name>
    <name type="common">Peptoclostridium difficile</name>
    <dbReference type="NCBI Taxonomy" id="1496"/>
    <lineage>
        <taxon>Bacteria</taxon>
        <taxon>Bacillati</taxon>
        <taxon>Bacillota</taxon>
        <taxon>Clostridia</taxon>
        <taxon>Peptostreptococcales</taxon>
        <taxon>Peptostreptococcaceae</taxon>
        <taxon>Clostridioides</taxon>
    </lineage>
</organism>
<reference evidence="1" key="1">
    <citation type="submission" date="2014-07" db="EMBL/GenBank/DDBJ databases">
        <authorList>
            <person name="Monot Marc"/>
        </authorList>
    </citation>
    <scope>NUCLEOTIDE SEQUENCE</scope>
    <source>
        <strain evidence="1">7032994</strain>
    </source>
</reference>
<dbReference type="EMBL" id="LK932441">
    <property type="protein sequence ID" value="CDS90559.1"/>
    <property type="molecule type" value="Genomic_DNA"/>
</dbReference>
<name>A0A031WBK5_CLODI</name>
<proteinExistence type="predicted"/>
<dbReference type="RefSeq" id="WP_021434648.1">
    <property type="nucleotide sequence ID" value="NZ_BINQ01000077.1"/>
</dbReference>
<dbReference type="AlphaFoldDB" id="A0A031WBK5"/>
<accession>A0A031WBK5</accession>
<sequence>MSKYILRWQMGLLLENRRIHYTYGSKEMLKQKAELLAKDDKILFITIDKVEEVIKDTRSQKMAEYYCDGGIEI</sequence>
<gene>
    <name evidence="1" type="ORF">BN1097_990001</name>
</gene>